<dbReference type="EMBL" id="JANHOG010000035">
    <property type="protein sequence ID" value="KAJ3559275.1"/>
    <property type="molecule type" value="Genomic_DNA"/>
</dbReference>
<dbReference type="Proteomes" id="UP001148662">
    <property type="component" value="Unassembled WGS sequence"/>
</dbReference>
<keyword evidence="2" id="KW-1185">Reference proteome</keyword>
<name>A0ACC1TEA9_9APHY</name>
<sequence>MGYLRILVFALSSENCNTPWIHSAGLSFLQETLFFSSVKLHLRIAGPLSPEALMAGLDSPLPRRLTSRIQPIETVFIADVCFKDAHEFARLIAELPSARELVCVRVTWEAPPAEDGLPSFTLPFRFQSSPPHTLQYVAKDCTHNAAAISLQSLLPRTKARRLRETDVTVLSRIPIFHVKVSVTLMNVSLSPRNVEL</sequence>
<proteinExistence type="predicted"/>
<protein>
    <submittedName>
        <fullName evidence="1">Uncharacterized protein</fullName>
    </submittedName>
</protein>
<evidence type="ECO:0000313" key="1">
    <source>
        <dbReference type="EMBL" id="KAJ3559275.1"/>
    </source>
</evidence>
<organism evidence="1 2">
    <name type="scientific">Phlebia brevispora</name>
    <dbReference type="NCBI Taxonomy" id="194682"/>
    <lineage>
        <taxon>Eukaryota</taxon>
        <taxon>Fungi</taxon>
        <taxon>Dikarya</taxon>
        <taxon>Basidiomycota</taxon>
        <taxon>Agaricomycotina</taxon>
        <taxon>Agaricomycetes</taxon>
        <taxon>Polyporales</taxon>
        <taxon>Meruliaceae</taxon>
        <taxon>Phlebia</taxon>
    </lineage>
</organism>
<comment type="caution">
    <text evidence="1">The sequence shown here is derived from an EMBL/GenBank/DDBJ whole genome shotgun (WGS) entry which is preliminary data.</text>
</comment>
<evidence type="ECO:0000313" key="2">
    <source>
        <dbReference type="Proteomes" id="UP001148662"/>
    </source>
</evidence>
<accession>A0ACC1TEA9</accession>
<reference evidence="1" key="1">
    <citation type="submission" date="2022-07" db="EMBL/GenBank/DDBJ databases">
        <title>Genome Sequence of Phlebia brevispora.</title>
        <authorList>
            <person name="Buettner E."/>
        </authorList>
    </citation>
    <scope>NUCLEOTIDE SEQUENCE</scope>
    <source>
        <strain evidence="1">MPL23</strain>
    </source>
</reference>
<gene>
    <name evidence="1" type="ORF">NM688_g442</name>
</gene>